<feature type="chain" id="PRO_5043371165" description="Secreted protein" evidence="2">
    <location>
        <begin position="19"/>
        <end position="114"/>
    </location>
</feature>
<dbReference type="EMBL" id="OZ035829">
    <property type="protein sequence ID" value="CAL1610227.1"/>
    <property type="molecule type" value="Genomic_DNA"/>
</dbReference>
<organism evidence="3 4">
    <name type="scientific">Knipowitschia caucasica</name>
    <name type="common">Caucasian dwarf goby</name>
    <name type="synonym">Pomatoschistus caucasicus</name>
    <dbReference type="NCBI Taxonomy" id="637954"/>
    <lineage>
        <taxon>Eukaryota</taxon>
        <taxon>Metazoa</taxon>
        <taxon>Chordata</taxon>
        <taxon>Craniata</taxon>
        <taxon>Vertebrata</taxon>
        <taxon>Euteleostomi</taxon>
        <taxon>Actinopterygii</taxon>
        <taxon>Neopterygii</taxon>
        <taxon>Teleostei</taxon>
        <taxon>Neoteleostei</taxon>
        <taxon>Acanthomorphata</taxon>
        <taxon>Gobiaria</taxon>
        <taxon>Gobiiformes</taxon>
        <taxon>Gobioidei</taxon>
        <taxon>Gobiidae</taxon>
        <taxon>Gobiinae</taxon>
        <taxon>Knipowitschia</taxon>
    </lineage>
</organism>
<evidence type="ECO:0008006" key="5">
    <source>
        <dbReference type="Google" id="ProtNLM"/>
    </source>
</evidence>
<evidence type="ECO:0000256" key="1">
    <source>
        <dbReference type="SAM" id="MobiDB-lite"/>
    </source>
</evidence>
<keyword evidence="2" id="KW-0732">Signal</keyword>
<evidence type="ECO:0000313" key="3">
    <source>
        <dbReference type="EMBL" id="CAL1610227.1"/>
    </source>
</evidence>
<name>A0AAV2MA32_KNICA</name>
<accession>A0AAV2MA32</accession>
<reference evidence="3 4" key="1">
    <citation type="submission" date="2024-04" db="EMBL/GenBank/DDBJ databases">
        <authorList>
            <person name="Waldvogel A.-M."/>
            <person name="Schoenle A."/>
        </authorList>
    </citation>
    <scope>NUCLEOTIDE SEQUENCE [LARGE SCALE GENOMIC DNA]</scope>
</reference>
<evidence type="ECO:0000313" key="4">
    <source>
        <dbReference type="Proteomes" id="UP001497482"/>
    </source>
</evidence>
<feature type="region of interest" description="Disordered" evidence="1">
    <location>
        <begin position="68"/>
        <end position="88"/>
    </location>
</feature>
<dbReference type="AlphaFoldDB" id="A0AAV2MA32"/>
<proteinExistence type="predicted"/>
<keyword evidence="4" id="KW-1185">Reference proteome</keyword>
<dbReference type="Proteomes" id="UP001497482">
    <property type="component" value="Chromosome 7"/>
</dbReference>
<feature type="signal peptide" evidence="2">
    <location>
        <begin position="1"/>
        <end position="18"/>
    </location>
</feature>
<sequence length="114" mass="12442">MELVGQALLLFLCQPVHCDWSDDTYNSACRIFSSSLSGGSGGGRLAARLPPSLTACFNDLLGCRKEKPPRSVCCNKSNSSQGKERKRSYSVESVCERQVCYQQCVLASPSCGRR</sequence>
<protein>
    <recommendedName>
        <fullName evidence="5">Secreted protein</fullName>
    </recommendedName>
</protein>
<evidence type="ECO:0000256" key="2">
    <source>
        <dbReference type="SAM" id="SignalP"/>
    </source>
</evidence>
<gene>
    <name evidence="3" type="ORF">KC01_LOCUS36879</name>
</gene>